<keyword evidence="3" id="KW-1185">Reference proteome</keyword>
<evidence type="ECO:0000313" key="2">
    <source>
        <dbReference type="EMBL" id="OKO92058.1"/>
    </source>
</evidence>
<feature type="compositionally biased region" description="Polar residues" evidence="1">
    <location>
        <begin position="187"/>
        <end position="198"/>
    </location>
</feature>
<dbReference type="Proteomes" id="UP000186955">
    <property type="component" value="Unassembled WGS sequence"/>
</dbReference>
<evidence type="ECO:0000256" key="1">
    <source>
        <dbReference type="SAM" id="MobiDB-lite"/>
    </source>
</evidence>
<comment type="caution">
    <text evidence="2">The sequence shown here is derived from an EMBL/GenBank/DDBJ whole genome shotgun (WGS) entry which is preliminary data.</text>
</comment>
<proteinExistence type="predicted"/>
<protein>
    <submittedName>
        <fullName evidence="2">Uncharacterized protein</fullName>
    </submittedName>
</protein>
<dbReference type="EMBL" id="MNBE01000743">
    <property type="protein sequence ID" value="OKO92058.1"/>
    <property type="molecule type" value="Genomic_DNA"/>
</dbReference>
<dbReference type="AlphaFoldDB" id="A0A1Q5SVL9"/>
<gene>
    <name evidence="2" type="ORF">PENSUB_12903</name>
</gene>
<evidence type="ECO:0000313" key="3">
    <source>
        <dbReference type="Proteomes" id="UP000186955"/>
    </source>
</evidence>
<sequence length="257" mass="28960">MRSSLGAYSTQCERHHRHGALPILLTSRAMYHEAMHIFYMNNRIVIWPNTQSIGCVFAATGQLPFQPYRFSENPPGQPHIPAGRAHRNNVYLANLAWHDATKLFIQHVSLTGPRNIRNLEIVFPMIGLHDSFLYETPAYREWLNAVNYLALVLVHPDAANLNLVIHIRSPHSAFDWPFEDAVRKMDTTQTAGTGSGNPNPGARPPGMPLCNEKLAEMEVNLEKLATGDSYNSYAVGKGKEHPSPWLQDEWKRFISGP</sequence>
<name>A0A1Q5SVL9_9EURO</name>
<accession>A0A1Q5SVL9</accession>
<organism evidence="2 3">
    <name type="scientific">Penicillium subrubescens</name>
    <dbReference type="NCBI Taxonomy" id="1316194"/>
    <lineage>
        <taxon>Eukaryota</taxon>
        <taxon>Fungi</taxon>
        <taxon>Dikarya</taxon>
        <taxon>Ascomycota</taxon>
        <taxon>Pezizomycotina</taxon>
        <taxon>Eurotiomycetes</taxon>
        <taxon>Eurotiomycetidae</taxon>
        <taxon>Eurotiales</taxon>
        <taxon>Aspergillaceae</taxon>
        <taxon>Penicillium</taxon>
    </lineage>
</organism>
<reference evidence="2 3" key="1">
    <citation type="submission" date="2016-10" db="EMBL/GenBank/DDBJ databases">
        <title>Genome sequence of the ascomycete fungus Penicillium subrubescens.</title>
        <authorList>
            <person name="De Vries R.P."/>
            <person name="Peng M."/>
            <person name="Dilokpimol A."/>
            <person name="Hilden K."/>
            <person name="Makela M.R."/>
            <person name="Grigoriev I."/>
            <person name="Riley R."/>
            <person name="Granchi Z."/>
        </authorList>
    </citation>
    <scope>NUCLEOTIDE SEQUENCE [LARGE SCALE GENOMIC DNA]</scope>
    <source>
        <strain evidence="2 3">CBS 132785</strain>
    </source>
</reference>
<feature type="region of interest" description="Disordered" evidence="1">
    <location>
        <begin position="187"/>
        <end position="209"/>
    </location>
</feature>